<dbReference type="InterPro" id="IPR002931">
    <property type="entry name" value="Transglutaminase-like"/>
</dbReference>
<feature type="domain" description="Transglutaminase-like" evidence="4">
    <location>
        <begin position="567"/>
        <end position="624"/>
    </location>
</feature>
<reference evidence="5" key="1">
    <citation type="submission" date="2023-08" db="EMBL/GenBank/DDBJ databases">
        <title>Complete genome sequence of Mycoplasma seminis 2200.</title>
        <authorList>
            <person name="Spergser J."/>
        </authorList>
    </citation>
    <scope>NUCLEOTIDE SEQUENCE [LARGE SCALE GENOMIC DNA]</scope>
    <source>
        <strain evidence="5">2200</strain>
    </source>
</reference>
<dbReference type="SUPFAM" id="SSF54001">
    <property type="entry name" value="Cysteine proteinases"/>
    <property type="match status" value="1"/>
</dbReference>
<evidence type="ECO:0000313" key="5">
    <source>
        <dbReference type="EMBL" id="WLP85297.1"/>
    </source>
</evidence>
<protein>
    <submittedName>
        <fullName evidence="5">Transglutaminase domain-containing protein</fullName>
    </submittedName>
</protein>
<feature type="compositionally biased region" description="Polar residues" evidence="2">
    <location>
        <begin position="32"/>
        <end position="125"/>
    </location>
</feature>
<keyword evidence="1" id="KW-0175">Coiled coil</keyword>
<feature type="region of interest" description="Disordered" evidence="2">
    <location>
        <begin position="30"/>
        <end position="125"/>
    </location>
</feature>
<evidence type="ECO:0000256" key="2">
    <source>
        <dbReference type="SAM" id="MobiDB-lite"/>
    </source>
</evidence>
<accession>A0ABY9H9N7</accession>
<dbReference type="Pfam" id="PF01841">
    <property type="entry name" value="Transglut_core"/>
    <property type="match status" value="1"/>
</dbReference>
<sequence length="1247" mass="140617">MKKYKNLLIIGSTLAFLLPTATVVACKKPQINKPTTSTTGTQTDNPTVSDSGTQTENPSKSDSGTQTENPSKSDGSSQTETPSKSENGTQTDNPSKSDSGTQTENPSTSEGGTQTQPDVSNPNASEQSIKQLHEVLNDFNALNNTFATKASKTLATSFTLALDLTETQYKNAANTSEVEVQKQIAQAKASFNSLCNDLITQFYDKLINLPLNNTKYSLNLDALTQNNNDLAQNYLKNTQEFLNVISKWENQITLQQNNFRIMQQAVDNIRAGNKLASSNSLPRYQMTNASFQGNLGKLLIKNVAWNQTLTSSDTKYNELVSQYQTAINRINQAWATELNNFATLQNNINAQIQATSEKKYESISEALGVLKDQILGFNPNMLTLGQLQDLYANYNLQYQEILKNKAAIDANDSSNETNFNWGSVPLPKKPDDQITHQDLVQMWTDLIANRISTYTMGDRNISSDRFMNAYWDWINTQWMNYPYFGPNSDTMSTYLKGFKTKPGIPQGEVKMPDGKYVANTPLLINDTTWYIGGGSLENAYAADWLKPGTSRENLQRFLENGLANIKQGMSDWDKVFAIYNYICQYMNYGTRSLSFAGTINNGQGVCKDYATAYVFLLNAAGVKAIPWKSGFAAGAQQHMVAWISLPVDENNNPTAHSDKYLWFDSDVTNAGLGGINKTYPKSYNFNVFRNIVTSPAASQFEKQTTKSPIRYTFNLFEGVPYNVPWMNHTVAANANEFYPAESTLLGLGLKKDDRLPDSNFFASNLYYYNNDWYFVSLNHSEFQINKQNFFSTQTLQADLNLPSEIKTLISNAAIYFYKKLANVNSANAVQLFGYEDNLIFIARDSATSLSANSYFIIYNLKTNKYQKVLIPNSKNNVVQNFYMVDNKLYYKFVSEQNHHLIKNDITDFLNQNPYELNSGDLYNQAMISKILLNLNPTGNSVYQLPAEIKNSSLQTLNGYIQASKNNNLTSVQVKADIAKINEINQEVKQIVNKDAGKLIWIRNLPSEFTDEKSVYDGYGMKFNPILISDPQQIDYGNTSFKANLYYSEQKLQPNEAGWKLILENQFYNDLKITSKILPNPVGYYYLAIYADGHEDNKTISNVMHYTLTTNSQVIAQPEKLIVNREPNSTNYDANQANWWLDPIHIYGSYNVGDTNAKGTVSFIFINKQGEKKVLQTYNIDSTNQNVSVDYSVDNTPQNQGIYYLETNLTDTTTGIVYKLYSRINFIFSHEDVENFNFGLWDKLTQMV</sequence>
<dbReference type="Proteomes" id="UP001237011">
    <property type="component" value="Chromosome"/>
</dbReference>
<feature type="coiled-coil region" evidence="1">
    <location>
        <begin position="213"/>
        <end position="240"/>
    </location>
</feature>
<evidence type="ECO:0000259" key="4">
    <source>
        <dbReference type="Pfam" id="PF01841"/>
    </source>
</evidence>
<evidence type="ECO:0000256" key="1">
    <source>
        <dbReference type="SAM" id="Coils"/>
    </source>
</evidence>
<feature type="signal peptide" evidence="3">
    <location>
        <begin position="1"/>
        <end position="25"/>
    </location>
</feature>
<dbReference type="Gene3D" id="3.10.620.30">
    <property type="match status" value="1"/>
</dbReference>
<dbReference type="InterPro" id="IPR038765">
    <property type="entry name" value="Papain-like_cys_pep_sf"/>
</dbReference>
<organism evidence="5 6">
    <name type="scientific">Mycoplasma seminis</name>
    <dbReference type="NCBI Taxonomy" id="512749"/>
    <lineage>
        <taxon>Bacteria</taxon>
        <taxon>Bacillati</taxon>
        <taxon>Mycoplasmatota</taxon>
        <taxon>Mollicutes</taxon>
        <taxon>Mycoplasmataceae</taxon>
        <taxon>Mycoplasma</taxon>
    </lineage>
</organism>
<name>A0ABY9H9N7_9MOLU</name>
<dbReference type="RefSeq" id="WP_305937733.1">
    <property type="nucleotide sequence ID" value="NZ_CP132191.1"/>
</dbReference>
<keyword evidence="3" id="KW-0732">Signal</keyword>
<feature type="chain" id="PRO_5045308318" evidence="3">
    <location>
        <begin position="26"/>
        <end position="1247"/>
    </location>
</feature>
<evidence type="ECO:0000256" key="3">
    <source>
        <dbReference type="SAM" id="SignalP"/>
    </source>
</evidence>
<evidence type="ECO:0000313" key="6">
    <source>
        <dbReference type="Proteomes" id="UP001237011"/>
    </source>
</evidence>
<proteinExistence type="predicted"/>
<dbReference type="EMBL" id="CP132191">
    <property type="protein sequence ID" value="WLP85297.1"/>
    <property type="molecule type" value="Genomic_DNA"/>
</dbReference>
<gene>
    <name evidence="5" type="ORF">Q8852_03165</name>
</gene>
<keyword evidence="6" id="KW-1185">Reference proteome</keyword>
<dbReference type="PROSITE" id="PS51257">
    <property type="entry name" value="PROKAR_LIPOPROTEIN"/>
    <property type="match status" value="1"/>
</dbReference>